<name>A0ABD4AFP5_9BIFI</name>
<evidence type="ECO:0000256" key="3">
    <source>
        <dbReference type="ARBA" id="ARBA00005708"/>
    </source>
</evidence>
<dbReference type="Proteomes" id="UP000033652">
    <property type="component" value="Unassembled WGS sequence"/>
</dbReference>
<dbReference type="SMART" id="SM00905">
    <property type="entry name" value="FolB"/>
    <property type="match status" value="1"/>
</dbReference>
<dbReference type="EC" id="4.1.2.25" evidence="4"/>
<comment type="catalytic activity">
    <reaction evidence="1">
        <text>7,8-dihydroneopterin = 6-hydroxymethyl-7,8-dihydropterin + glycolaldehyde</text>
        <dbReference type="Rhea" id="RHEA:10540"/>
        <dbReference type="ChEBI" id="CHEBI:17001"/>
        <dbReference type="ChEBI" id="CHEBI:17071"/>
        <dbReference type="ChEBI" id="CHEBI:44841"/>
        <dbReference type="EC" id="4.1.2.25"/>
    </reaction>
</comment>
<dbReference type="Gene3D" id="3.30.70.560">
    <property type="entry name" value="7,8-Dihydro-6-hydroxymethylpterin-pyrophosphokinase HPPK"/>
    <property type="match status" value="1"/>
</dbReference>
<dbReference type="InterPro" id="IPR043133">
    <property type="entry name" value="GTP-CH-I_C/QueF"/>
</dbReference>
<evidence type="ECO:0000259" key="9">
    <source>
        <dbReference type="SMART" id="SM00905"/>
    </source>
</evidence>
<comment type="pathway">
    <text evidence="2">Cofactor biosynthesis; tetrahydrofolate biosynthesis; 2-amino-4-hydroxy-6-hydroxymethyl-7,8-dihydropteridine diphosphate from 7,8-dihydroneopterin triphosphate: step 3/4.</text>
</comment>
<dbReference type="Gene3D" id="3.30.1130.10">
    <property type="match status" value="1"/>
</dbReference>
<evidence type="ECO:0000256" key="8">
    <source>
        <dbReference type="SAM" id="MobiDB-lite"/>
    </source>
</evidence>
<evidence type="ECO:0000256" key="4">
    <source>
        <dbReference type="ARBA" id="ARBA00013043"/>
    </source>
</evidence>
<evidence type="ECO:0000256" key="7">
    <source>
        <dbReference type="ARBA" id="ARBA00032903"/>
    </source>
</evidence>
<dbReference type="AlphaFoldDB" id="A0ABD4AFP5"/>
<keyword evidence="6" id="KW-0456">Lyase</keyword>
<comment type="caution">
    <text evidence="10">The sequence shown here is derived from an EMBL/GenBank/DDBJ whole genome shotgun (WGS) entry which is preliminary data.</text>
</comment>
<accession>A0ABD4AFP5</accession>
<dbReference type="Pfam" id="PF02152">
    <property type="entry name" value="FolB"/>
    <property type="match status" value="1"/>
</dbReference>
<dbReference type="RefSeq" id="WP_045921474.1">
    <property type="nucleotide sequence ID" value="NZ_KQ033865.1"/>
</dbReference>
<evidence type="ECO:0000256" key="1">
    <source>
        <dbReference type="ARBA" id="ARBA00001353"/>
    </source>
</evidence>
<evidence type="ECO:0000256" key="2">
    <source>
        <dbReference type="ARBA" id="ARBA00005013"/>
    </source>
</evidence>
<evidence type="ECO:0000313" key="10">
    <source>
        <dbReference type="EMBL" id="KJY53674.1"/>
    </source>
</evidence>
<dbReference type="EMBL" id="JXBX01000009">
    <property type="protein sequence ID" value="KJY53674.1"/>
    <property type="molecule type" value="Genomic_DNA"/>
</dbReference>
<evidence type="ECO:0000256" key="5">
    <source>
        <dbReference type="ARBA" id="ARBA00022909"/>
    </source>
</evidence>
<dbReference type="GO" id="GO:0004150">
    <property type="term" value="F:dihydroneopterin aldolase activity"/>
    <property type="evidence" value="ECO:0007669"/>
    <property type="project" value="UniProtKB-EC"/>
</dbReference>
<protein>
    <recommendedName>
        <fullName evidence="4">dihydroneopterin aldolase</fullName>
        <ecNumber evidence="4">4.1.2.25</ecNumber>
    </recommendedName>
    <alternativeName>
        <fullName evidence="7">7,8-dihydroneopterin aldolase</fullName>
    </alternativeName>
</protein>
<organism evidence="10 11">
    <name type="scientific">Bifidobacterium coryneforme</name>
    <dbReference type="NCBI Taxonomy" id="1687"/>
    <lineage>
        <taxon>Bacteria</taxon>
        <taxon>Bacillati</taxon>
        <taxon>Actinomycetota</taxon>
        <taxon>Actinomycetes</taxon>
        <taxon>Bifidobacteriales</taxon>
        <taxon>Bifidobacteriaceae</taxon>
        <taxon>Bifidobacterium</taxon>
    </lineage>
</organism>
<reference evidence="10 11" key="1">
    <citation type="submission" date="2014-12" db="EMBL/GenBank/DDBJ databases">
        <title>Comparative genomics of the lactic acid bacteria isolated from the honey bee gut.</title>
        <authorList>
            <person name="Ellegaard K.M."/>
            <person name="Tamarit D."/>
            <person name="Javelind E."/>
            <person name="Olofsson T."/>
            <person name="Andersson S.G."/>
            <person name="Vasquez A."/>
        </authorList>
    </citation>
    <scope>NUCLEOTIDE SEQUENCE [LARGE SCALE GENOMIC DNA]</scope>
    <source>
        <strain evidence="10 11">Bma6</strain>
    </source>
</reference>
<dbReference type="SUPFAM" id="SSF55083">
    <property type="entry name" value="6-hydroxymethyl-7,8-dihydropterin pyrophosphokinase, HPPK"/>
    <property type="match status" value="1"/>
</dbReference>
<feature type="domain" description="Dihydroneopterin aldolase/epimerase" evidence="9">
    <location>
        <begin position="23"/>
        <end position="113"/>
    </location>
</feature>
<dbReference type="GO" id="GO:0046656">
    <property type="term" value="P:folic acid biosynthetic process"/>
    <property type="evidence" value="ECO:0007669"/>
    <property type="project" value="UniProtKB-KW"/>
</dbReference>
<proteinExistence type="inferred from homology"/>
<dbReference type="SUPFAM" id="SSF55620">
    <property type="entry name" value="Tetrahydrobiopterin biosynthesis enzymes-like"/>
    <property type="match status" value="1"/>
</dbReference>
<dbReference type="PANTHER" id="PTHR42844:SF1">
    <property type="entry name" value="DIHYDRONEOPTERIN ALDOLASE 1-RELATED"/>
    <property type="match status" value="1"/>
</dbReference>
<evidence type="ECO:0000256" key="6">
    <source>
        <dbReference type="ARBA" id="ARBA00023239"/>
    </source>
</evidence>
<dbReference type="InterPro" id="IPR006157">
    <property type="entry name" value="FolB_dom"/>
</dbReference>
<comment type="similarity">
    <text evidence="3">Belongs to the DHNA family.</text>
</comment>
<dbReference type="InterPro" id="IPR006156">
    <property type="entry name" value="Dihydroneopterin_aldolase"/>
</dbReference>
<keyword evidence="5" id="KW-0289">Folate biosynthesis</keyword>
<dbReference type="PANTHER" id="PTHR42844">
    <property type="entry name" value="DIHYDRONEOPTERIN ALDOLASE 1-RELATED"/>
    <property type="match status" value="1"/>
</dbReference>
<sequence length="380" mass="40029">MDSIQLSRIRAKPLSPPDGHDYTYQVDATLFLDLSEAGRFDDATATVDYVQVVNRIISLIEHDSADLLEALTTRVADAILLSHQVRRTRVSVTRLGADDQTEADFQVTVTIERAAEGDGQATLASLVSAQEHGAAPVEPGFGETCQTQARSASHPALGVGLARHHDEARNRHYADEDHMQIGSGADVDDTDGRWPSGPQTDTSEAEGPVQMHQAVVAMECVDENSKQAMYVALASLDGVPGSQVVGISPLYSSVHPGAGRGPSLCAVVMVQTPLGPRDLYRTLTMIESTCRGGDPGSEGSGPLVLSIVDYEGLEVDEDGLRLPLAGAATRASVLVPWAALDAGAVLVGPDGGSVAELSPRAPDVGCLHLLSEDWILDGLS</sequence>
<gene>
    <name evidence="10" type="ORF">JF68_10350</name>
</gene>
<evidence type="ECO:0000313" key="11">
    <source>
        <dbReference type="Proteomes" id="UP000033652"/>
    </source>
</evidence>
<dbReference type="InterPro" id="IPR035907">
    <property type="entry name" value="Hppk_sf"/>
</dbReference>
<feature type="region of interest" description="Disordered" evidence="8">
    <location>
        <begin position="172"/>
        <end position="207"/>
    </location>
</feature>